<dbReference type="CDD" id="cd00118">
    <property type="entry name" value="LysM"/>
    <property type="match status" value="1"/>
</dbReference>
<dbReference type="AlphaFoldDB" id="C5FLG5"/>
<accession>C5FLG5</accession>
<dbReference type="Pfam" id="PF01476">
    <property type="entry name" value="LysM"/>
    <property type="match status" value="1"/>
</dbReference>
<dbReference type="PANTHER" id="PTHR34997">
    <property type="entry name" value="AM15"/>
    <property type="match status" value="1"/>
</dbReference>
<proteinExistence type="predicted"/>
<dbReference type="SUPFAM" id="SSF57016">
    <property type="entry name" value="Plant lectins/antimicrobial peptides"/>
    <property type="match status" value="1"/>
</dbReference>
<keyword evidence="1" id="KW-0147">Chitin-binding</keyword>
<evidence type="ECO:0000256" key="3">
    <source>
        <dbReference type="SAM" id="MobiDB-lite"/>
    </source>
</evidence>
<dbReference type="GeneID" id="9230612"/>
<dbReference type="EMBL" id="DS995703">
    <property type="protein sequence ID" value="EEQ30537.1"/>
    <property type="molecule type" value="Genomic_DNA"/>
</dbReference>
<name>C5FLG5_ARTOC</name>
<dbReference type="InterPro" id="IPR052210">
    <property type="entry name" value="LysM1-like"/>
</dbReference>
<dbReference type="VEuPathDB" id="FungiDB:MCYG_03356"/>
<evidence type="ECO:0000256" key="1">
    <source>
        <dbReference type="ARBA" id="ARBA00022669"/>
    </source>
</evidence>
<dbReference type="HOGENOM" id="CLU_036407_0_0_1"/>
<dbReference type="Proteomes" id="UP000002035">
    <property type="component" value="Unassembled WGS sequence"/>
</dbReference>
<dbReference type="OrthoDB" id="5985073at2759"/>
<reference evidence="6" key="1">
    <citation type="journal article" date="2012" name="MBio">
        <title>Comparative genome analysis of Trichophyton rubrum and related dermatophytes reveals candidate genes involved in infection.</title>
        <authorList>
            <person name="Martinez D.A."/>
            <person name="Oliver B.G."/>
            <person name="Graeser Y."/>
            <person name="Goldberg J.M."/>
            <person name="Li W."/>
            <person name="Martinez-Rossi N.M."/>
            <person name="Monod M."/>
            <person name="Shelest E."/>
            <person name="Barton R.C."/>
            <person name="Birch E."/>
            <person name="Brakhage A.A."/>
            <person name="Chen Z."/>
            <person name="Gurr S.J."/>
            <person name="Heiman D."/>
            <person name="Heitman J."/>
            <person name="Kosti I."/>
            <person name="Rossi A."/>
            <person name="Saif S."/>
            <person name="Samalova M."/>
            <person name="Saunders C.W."/>
            <person name="Shea T."/>
            <person name="Summerbell R.C."/>
            <person name="Xu J."/>
            <person name="Young S."/>
            <person name="Zeng Q."/>
            <person name="Birren B.W."/>
            <person name="Cuomo C.A."/>
            <person name="White T.C."/>
        </authorList>
    </citation>
    <scope>NUCLEOTIDE SEQUENCE [LARGE SCALE GENOMIC DNA]</scope>
    <source>
        <strain evidence="6">ATCC MYA-4605 / CBS 113480</strain>
    </source>
</reference>
<dbReference type="eggNOG" id="ENOG502SNDA">
    <property type="taxonomic scope" value="Eukaryota"/>
</dbReference>
<keyword evidence="2" id="KW-0843">Virulence</keyword>
<dbReference type="GO" id="GO:0008061">
    <property type="term" value="F:chitin binding"/>
    <property type="evidence" value="ECO:0007669"/>
    <property type="project" value="UniProtKB-KW"/>
</dbReference>
<gene>
    <name evidence="5" type="ORF">MCYG_03356</name>
</gene>
<dbReference type="InterPro" id="IPR018392">
    <property type="entry name" value="LysM"/>
</dbReference>
<dbReference type="OMA" id="WANFAIC"/>
<dbReference type="PROSITE" id="PS51782">
    <property type="entry name" value="LYSM"/>
    <property type="match status" value="1"/>
</dbReference>
<dbReference type="PANTHER" id="PTHR34997:SF1">
    <property type="entry name" value="PEPTIDOGLYCAN-BINDING LYSIN DOMAIN"/>
    <property type="match status" value="1"/>
</dbReference>
<dbReference type="SMART" id="SM00257">
    <property type="entry name" value="LysM"/>
    <property type="match status" value="1"/>
</dbReference>
<feature type="domain" description="LysM" evidence="4">
    <location>
        <begin position="311"/>
        <end position="357"/>
    </location>
</feature>
<evidence type="ECO:0000259" key="4">
    <source>
        <dbReference type="PROSITE" id="PS51782"/>
    </source>
</evidence>
<dbReference type="InterPro" id="IPR036861">
    <property type="entry name" value="Endochitinase-like_sf"/>
</dbReference>
<sequence length="521" mass="56264">MRQSKLFGGVLALASPAIAAFNVYALHDREALRASLGVSPECLSALNYTVQCDGPNAVRATKNSESDLTWSMENLTTLCTDGCSKSLTTWLEVVEQNCDGEELVVNGLIVDPKAFPLKYISGFDLACLQDSNDNWCFYEAQSWDSSVYTSWDKKPVACGGENPPADCDKKDPEGDADTLIVTNAYNKELYCSECFMLLWRQRIESPVFPQGNLMDHFTEQFNRLQAACSTKLPQATPDPTVVLRAKASTTLDSGYGVGASTVFRYTQPPAVTVTEEAIARRGSAPRALQTFYTTAIPDRTTQLGAIEACGKYYNVVPGDTCNAISAEFEVTMDELLEYNPKLHPDCENLWANFAICVAPVSPRPMAVDGNCGDNNAHATCNGSPFGSCEPCEPEATTPPSPRTEPDEKPSNKEPFEEKSSDEPPKDMEDDDRDKGKPTHTKDENPLPTGGGNSTMISKDGSCNDHIICVGSPFGNCCSTSGWCGFGPAWCVVTGVGNCVSGDCDTEDKTSGKPAIEPPKPT</sequence>
<evidence type="ECO:0000313" key="5">
    <source>
        <dbReference type="EMBL" id="EEQ30537.1"/>
    </source>
</evidence>
<keyword evidence="6" id="KW-1185">Reference proteome</keyword>
<evidence type="ECO:0000256" key="2">
    <source>
        <dbReference type="ARBA" id="ARBA00023026"/>
    </source>
</evidence>
<feature type="compositionally biased region" description="Basic and acidic residues" evidence="3">
    <location>
        <begin position="403"/>
        <end position="444"/>
    </location>
</feature>
<feature type="region of interest" description="Disordered" evidence="3">
    <location>
        <begin position="391"/>
        <end position="455"/>
    </location>
</feature>
<protein>
    <recommendedName>
        <fullName evidence="4">LysM domain-containing protein</fullName>
    </recommendedName>
</protein>
<dbReference type="SUPFAM" id="SSF54106">
    <property type="entry name" value="LysM domain"/>
    <property type="match status" value="1"/>
</dbReference>
<dbReference type="InterPro" id="IPR036779">
    <property type="entry name" value="LysM_dom_sf"/>
</dbReference>
<dbReference type="STRING" id="554155.C5FLG5"/>
<dbReference type="Gene3D" id="3.10.350.10">
    <property type="entry name" value="LysM domain"/>
    <property type="match status" value="1"/>
</dbReference>
<evidence type="ECO:0000313" key="6">
    <source>
        <dbReference type="Proteomes" id="UP000002035"/>
    </source>
</evidence>
<organism evidence="5 6">
    <name type="scientific">Arthroderma otae (strain ATCC MYA-4605 / CBS 113480)</name>
    <name type="common">Microsporum canis</name>
    <dbReference type="NCBI Taxonomy" id="554155"/>
    <lineage>
        <taxon>Eukaryota</taxon>
        <taxon>Fungi</taxon>
        <taxon>Dikarya</taxon>
        <taxon>Ascomycota</taxon>
        <taxon>Pezizomycotina</taxon>
        <taxon>Eurotiomycetes</taxon>
        <taxon>Eurotiomycetidae</taxon>
        <taxon>Onygenales</taxon>
        <taxon>Arthrodermataceae</taxon>
        <taxon>Microsporum</taxon>
    </lineage>
</organism>
<dbReference type="RefSeq" id="XP_002847850.1">
    <property type="nucleotide sequence ID" value="XM_002847804.1"/>
</dbReference>